<evidence type="ECO:0000259" key="1">
    <source>
        <dbReference type="PROSITE" id="PS50011"/>
    </source>
</evidence>
<dbReference type="SUPFAM" id="SSF56112">
    <property type="entry name" value="Protein kinase-like (PK-like)"/>
    <property type="match status" value="1"/>
</dbReference>
<reference evidence="2 3" key="1">
    <citation type="submission" date="2016-03" db="EMBL/GenBank/DDBJ databases">
        <authorList>
            <person name="Ploux O."/>
        </authorList>
    </citation>
    <scope>NUCLEOTIDE SEQUENCE [LARGE SCALE GENOMIC DNA]</scope>
    <source>
        <strain evidence="2 3">URUG2</strain>
    </source>
</reference>
<name>A0A2D3UMY5_9PEZI</name>
<dbReference type="AlphaFoldDB" id="A0A2D3UMY5"/>
<dbReference type="Gene3D" id="1.10.510.10">
    <property type="entry name" value="Transferase(Phosphotransferase) domain 1"/>
    <property type="match status" value="1"/>
</dbReference>
<dbReference type="Proteomes" id="UP000225277">
    <property type="component" value="Unassembled WGS sequence"/>
</dbReference>
<dbReference type="InterPro" id="IPR011009">
    <property type="entry name" value="Kinase-like_dom_sf"/>
</dbReference>
<dbReference type="RefSeq" id="XP_023622765.1">
    <property type="nucleotide sequence ID" value="XM_023766997.1"/>
</dbReference>
<accession>A0A2D3UMY5</accession>
<keyword evidence="3" id="KW-1185">Reference proteome</keyword>
<dbReference type="InterPro" id="IPR000719">
    <property type="entry name" value="Prot_kinase_dom"/>
</dbReference>
<dbReference type="Pfam" id="PF00069">
    <property type="entry name" value="Pkinase"/>
    <property type="match status" value="1"/>
</dbReference>
<gene>
    <name evidence="2" type="ORF">RCC_01709</name>
</gene>
<sequence length="269" mass="30598">MMNPLCSINPGPGISSKADVQLFEVWSTETDEFKCSRFTHFDSTDHVWIGQKDDVRKYELTVSDLNSALTVVPDEKAFPRVPEHVTPAATTDPITCFVKRPQVHALLNENYAPYVPQMLMDEVETLEFLIDYPHPNIVLYHSCKIERGYLTGIVLQRQPKILDHRFLDDVTAFDVCAFESQLQAAVGHVHGLGFAHNDLNPSNIALNERDEPIIIDWGSSKKFGEQLLSAGTPEWIDEEFDVSKKEHDISALHKIVAWVKEKKERQTQK</sequence>
<dbReference type="GO" id="GO:0004672">
    <property type="term" value="F:protein kinase activity"/>
    <property type="evidence" value="ECO:0007669"/>
    <property type="project" value="InterPro"/>
</dbReference>
<dbReference type="EMBL" id="FJUY01000002">
    <property type="protein sequence ID" value="CZT15871.1"/>
    <property type="molecule type" value="Genomic_DNA"/>
</dbReference>
<protein>
    <recommendedName>
        <fullName evidence="1">Protein kinase domain-containing protein</fullName>
    </recommendedName>
</protein>
<dbReference type="GO" id="GO:0005524">
    <property type="term" value="F:ATP binding"/>
    <property type="evidence" value="ECO:0007669"/>
    <property type="project" value="InterPro"/>
</dbReference>
<dbReference type="GeneID" id="35596940"/>
<feature type="domain" description="Protein kinase" evidence="1">
    <location>
        <begin position="41"/>
        <end position="269"/>
    </location>
</feature>
<organism evidence="2 3">
    <name type="scientific">Ramularia collo-cygni</name>
    <dbReference type="NCBI Taxonomy" id="112498"/>
    <lineage>
        <taxon>Eukaryota</taxon>
        <taxon>Fungi</taxon>
        <taxon>Dikarya</taxon>
        <taxon>Ascomycota</taxon>
        <taxon>Pezizomycotina</taxon>
        <taxon>Dothideomycetes</taxon>
        <taxon>Dothideomycetidae</taxon>
        <taxon>Mycosphaerellales</taxon>
        <taxon>Mycosphaerellaceae</taxon>
        <taxon>Ramularia</taxon>
    </lineage>
</organism>
<evidence type="ECO:0000313" key="2">
    <source>
        <dbReference type="EMBL" id="CZT15871.1"/>
    </source>
</evidence>
<dbReference type="PROSITE" id="PS50011">
    <property type="entry name" value="PROTEIN_KINASE_DOM"/>
    <property type="match status" value="1"/>
</dbReference>
<proteinExistence type="predicted"/>
<dbReference type="OrthoDB" id="4062651at2759"/>
<evidence type="ECO:0000313" key="3">
    <source>
        <dbReference type="Proteomes" id="UP000225277"/>
    </source>
</evidence>
<dbReference type="STRING" id="112498.A0A2D3UMY5"/>